<sequence>MDYQVIVVGGSYAGLAAAMPLARARRRVAVIDAGRPRNRYAGHSHGFFGMDGWAPQDMLDQAVLQLSAYPTVDFIAAEAVQAQRDGNGFALTLSDGRRLSAQRLVLATGVRDELPPIPGLRERWGRSVVHCPYCHGYEFEQRPLGVLAVKATSMHQALLVPDWGPTTYFTQGQFEPTAEEAAQLAARGVRIEPSPVVEVLGEGDALSAVRLQDGREVELAGLFVAPTIHPSSALAEQLGCEYDDGPWGPLLRVDDTKRSSVPGVFAAGDASMAMASVATAVAAGMLAGVSAHRSLFMD</sequence>
<proteinExistence type="predicted"/>
<evidence type="ECO:0000259" key="3">
    <source>
        <dbReference type="Pfam" id="PF07992"/>
    </source>
</evidence>
<accession>A0A371K1S5</accession>
<dbReference type="Proteomes" id="UP000264492">
    <property type="component" value="Unassembled WGS sequence"/>
</dbReference>
<dbReference type="PANTHER" id="PTHR48105">
    <property type="entry name" value="THIOREDOXIN REDUCTASE 1-RELATED-RELATED"/>
    <property type="match status" value="1"/>
</dbReference>
<keyword evidence="1" id="KW-0285">Flavoprotein</keyword>
<comment type="caution">
    <text evidence="4">The sequence shown here is derived from an EMBL/GenBank/DDBJ whole genome shotgun (WGS) entry which is preliminary data.</text>
</comment>
<protein>
    <submittedName>
        <fullName evidence="4">NAD(P)/FAD-dependent oxidoreductase</fullName>
    </submittedName>
</protein>
<dbReference type="OrthoDB" id="9786503at2"/>
<keyword evidence="5" id="KW-1185">Reference proteome</keyword>
<dbReference type="AlphaFoldDB" id="A0A371K1S5"/>
<dbReference type="Gene3D" id="3.50.50.60">
    <property type="entry name" value="FAD/NAD(P)-binding domain"/>
    <property type="match status" value="2"/>
</dbReference>
<dbReference type="InterPro" id="IPR050097">
    <property type="entry name" value="Ferredoxin-NADP_redctase_2"/>
</dbReference>
<gene>
    <name evidence="4" type="ORF">DX914_01330</name>
</gene>
<evidence type="ECO:0000313" key="4">
    <source>
        <dbReference type="EMBL" id="RDZ27838.1"/>
    </source>
</evidence>
<dbReference type="GO" id="GO:0016491">
    <property type="term" value="F:oxidoreductase activity"/>
    <property type="evidence" value="ECO:0007669"/>
    <property type="project" value="UniProtKB-KW"/>
</dbReference>
<evidence type="ECO:0000256" key="1">
    <source>
        <dbReference type="ARBA" id="ARBA00022630"/>
    </source>
</evidence>
<dbReference type="InterPro" id="IPR036188">
    <property type="entry name" value="FAD/NAD-bd_sf"/>
</dbReference>
<organism evidence="4 5">
    <name type="scientific">Lysobacter silvisoli</name>
    <dbReference type="NCBI Taxonomy" id="2293254"/>
    <lineage>
        <taxon>Bacteria</taxon>
        <taxon>Pseudomonadati</taxon>
        <taxon>Pseudomonadota</taxon>
        <taxon>Gammaproteobacteria</taxon>
        <taxon>Lysobacterales</taxon>
        <taxon>Lysobacteraceae</taxon>
        <taxon>Lysobacter</taxon>
    </lineage>
</organism>
<feature type="domain" description="FAD/NAD(P)-binding" evidence="3">
    <location>
        <begin position="3"/>
        <end position="284"/>
    </location>
</feature>
<evidence type="ECO:0000256" key="2">
    <source>
        <dbReference type="ARBA" id="ARBA00023002"/>
    </source>
</evidence>
<dbReference type="PRINTS" id="PR00469">
    <property type="entry name" value="PNDRDTASEII"/>
</dbReference>
<dbReference type="EMBL" id="QTSU01000001">
    <property type="protein sequence ID" value="RDZ27838.1"/>
    <property type="molecule type" value="Genomic_DNA"/>
</dbReference>
<keyword evidence="2" id="KW-0560">Oxidoreductase</keyword>
<dbReference type="RefSeq" id="WP_115857281.1">
    <property type="nucleotide sequence ID" value="NZ_QTSU01000001.1"/>
</dbReference>
<dbReference type="InterPro" id="IPR023753">
    <property type="entry name" value="FAD/NAD-binding_dom"/>
</dbReference>
<reference evidence="4 5" key="1">
    <citation type="submission" date="2018-08" db="EMBL/GenBank/DDBJ databases">
        <title>Lysobacter sp. zong2l5, whole genome shotgun sequence.</title>
        <authorList>
            <person name="Zhang X."/>
            <person name="Feng G."/>
            <person name="Zhu H."/>
        </authorList>
    </citation>
    <scope>NUCLEOTIDE SEQUENCE [LARGE SCALE GENOMIC DNA]</scope>
    <source>
        <strain evidence="5">zong2l5</strain>
    </source>
</reference>
<dbReference type="PRINTS" id="PR00368">
    <property type="entry name" value="FADPNR"/>
</dbReference>
<evidence type="ECO:0000313" key="5">
    <source>
        <dbReference type="Proteomes" id="UP000264492"/>
    </source>
</evidence>
<dbReference type="SUPFAM" id="SSF51905">
    <property type="entry name" value="FAD/NAD(P)-binding domain"/>
    <property type="match status" value="1"/>
</dbReference>
<dbReference type="Pfam" id="PF07992">
    <property type="entry name" value="Pyr_redox_2"/>
    <property type="match status" value="1"/>
</dbReference>
<name>A0A371K1S5_9GAMM</name>